<dbReference type="InterPro" id="IPR027417">
    <property type="entry name" value="P-loop_NTPase"/>
</dbReference>
<organism evidence="1">
    <name type="scientific">marine sediment metagenome</name>
    <dbReference type="NCBI Taxonomy" id="412755"/>
    <lineage>
        <taxon>unclassified sequences</taxon>
        <taxon>metagenomes</taxon>
        <taxon>ecological metagenomes</taxon>
    </lineage>
</organism>
<feature type="non-terminal residue" evidence="1">
    <location>
        <position position="1"/>
    </location>
</feature>
<dbReference type="Gene3D" id="3.40.50.300">
    <property type="entry name" value="P-loop containing nucleotide triphosphate hydrolases"/>
    <property type="match status" value="1"/>
</dbReference>
<accession>X1A621</accession>
<evidence type="ECO:0000313" key="1">
    <source>
        <dbReference type="EMBL" id="GAG77580.1"/>
    </source>
</evidence>
<reference evidence="1" key="1">
    <citation type="journal article" date="2014" name="Front. Microbiol.">
        <title>High frequency of phylogenetically diverse reductive dehalogenase-homologous genes in deep subseafloor sedimentary metagenomes.</title>
        <authorList>
            <person name="Kawai M."/>
            <person name="Futagami T."/>
            <person name="Toyoda A."/>
            <person name="Takaki Y."/>
            <person name="Nishi S."/>
            <person name="Hori S."/>
            <person name="Arai W."/>
            <person name="Tsubouchi T."/>
            <person name="Morono Y."/>
            <person name="Uchiyama I."/>
            <person name="Ito T."/>
            <person name="Fujiyama A."/>
            <person name="Inagaki F."/>
            <person name="Takami H."/>
        </authorList>
    </citation>
    <scope>NUCLEOTIDE SEQUENCE</scope>
    <source>
        <strain evidence="1">Expedition CK06-06</strain>
    </source>
</reference>
<sequence>KKSVPIIPISGWKGDNLTTKSKNMDWWKGCDVKSMSGKTP</sequence>
<protein>
    <submittedName>
        <fullName evidence="1">Uncharacterized protein</fullName>
    </submittedName>
</protein>
<gene>
    <name evidence="1" type="ORF">S01H4_21087</name>
</gene>
<dbReference type="EMBL" id="BART01009530">
    <property type="protein sequence ID" value="GAG77580.1"/>
    <property type="molecule type" value="Genomic_DNA"/>
</dbReference>
<dbReference type="AlphaFoldDB" id="X1A621"/>
<name>X1A621_9ZZZZ</name>
<comment type="caution">
    <text evidence="1">The sequence shown here is derived from an EMBL/GenBank/DDBJ whole genome shotgun (WGS) entry which is preliminary data.</text>
</comment>
<proteinExistence type="predicted"/>